<dbReference type="GO" id="GO:0009506">
    <property type="term" value="C:plasmodesma"/>
    <property type="evidence" value="ECO:0007669"/>
    <property type="project" value="TreeGrafter"/>
</dbReference>
<dbReference type="SMART" id="SM00219">
    <property type="entry name" value="TyrKc"/>
    <property type="match status" value="1"/>
</dbReference>
<dbReference type="PROSITE" id="PS00108">
    <property type="entry name" value="PROTEIN_KINASE_ST"/>
    <property type="match status" value="1"/>
</dbReference>
<dbReference type="InterPro" id="IPR020635">
    <property type="entry name" value="Tyr_kinase_cat_dom"/>
</dbReference>
<dbReference type="PANTHER" id="PTHR27003:SF434">
    <property type="entry name" value="RECEPTOR-LIKE PROTEIN KINASE FERONIA"/>
    <property type="match status" value="1"/>
</dbReference>
<name>A0A7N2MC31_QUELO</name>
<dbReference type="Gramene" id="QL08p036844:mrna">
    <property type="protein sequence ID" value="QL08p036844:mrna"/>
    <property type="gene ID" value="QL08p036844"/>
</dbReference>
<dbReference type="Gene3D" id="1.10.510.10">
    <property type="entry name" value="Transferase(Phosphotransferase) domain 1"/>
    <property type="match status" value="1"/>
</dbReference>
<feature type="compositionally biased region" description="Low complexity" evidence="1">
    <location>
        <begin position="195"/>
        <end position="211"/>
    </location>
</feature>
<reference evidence="3" key="2">
    <citation type="submission" date="2021-01" db="UniProtKB">
        <authorList>
            <consortium name="EnsemblPlants"/>
        </authorList>
    </citation>
    <scope>IDENTIFICATION</scope>
</reference>
<organism evidence="3 4">
    <name type="scientific">Quercus lobata</name>
    <name type="common">Valley oak</name>
    <dbReference type="NCBI Taxonomy" id="97700"/>
    <lineage>
        <taxon>Eukaryota</taxon>
        <taxon>Viridiplantae</taxon>
        <taxon>Streptophyta</taxon>
        <taxon>Embryophyta</taxon>
        <taxon>Tracheophyta</taxon>
        <taxon>Spermatophyta</taxon>
        <taxon>Magnoliopsida</taxon>
        <taxon>eudicotyledons</taxon>
        <taxon>Gunneridae</taxon>
        <taxon>Pentapetalae</taxon>
        <taxon>rosids</taxon>
        <taxon>fabids</taxon>
        <taxon>Fagales</taxon>
        <taxon>Fagaceae</taxon>
        <taxon>Quercus</taxon>
    </lineage>
</organism>
<dbReference type="EnsemblPlants" id="QL08p036844:mrna">
    <property type="protein sequence ID" value="QL08p036844:mrna"/>
    <property type="gene ID" value="QL08p036844"/>
</dbReference>
<dbReference type="EMBL" id="LRBV02000008">
    <property type="status" value="NOT_ANNOTATED_CDS"/>
    <property type="molecule type" value="Genomic_DNA"/>
</dbReference>
<feature type="region of interest" description="Disordered" evidence="1">
    <location>
        <begin position="194"/>
        <end position="214"/>
    </location>
</feature>
<dbReference type="InterPro" id="IPR001245">
    <property type="entry name" value="Ser-Thr/Tyr_kinase_cat_dom"/>
</dbReference>
<dbReference type="GO" id="GO:0005886">
    <property type="term" value="C:plasma membrane"/>
    <property type="evidence" value="ECO:0007669"/>
    <property type="project" value="TreeGrafter"/>
</dbReference>
<sequence>MCILSLIGYCNDGNKMILVYDYMAHGTLRDHLYNIDNPPLSWKKRLEICFGAAHGLNYLHTGAKHLIIHRDVKTTNILLDEEWIAKDHVSTLVKGSFGYLDPEYCRRQQLTEKSDDSDVYSFECLNKFVEVTTNCLLDNGTERPSMNDVAWGLEFALQLQESAADEEVMLNGVEIEMIDAEKALIRKSTVDDSGDMFGSSSGQESSTNSNTRVTFTSKEDQSFASLDSDGLMSVGAVFSEISIPKGR</sequence>
<dbReference type="InterPro" id="IPR000719">
    <property type="entry name" value="Prot_kinase_dom"/>
</dbReference>
<dbReference type="PROSITE" id="PS50011">
    <property type="entry name" value="PROTEIN_KINASE_DOM"/>
    <property type="match status" value="1"/>
</dbReference>
<evidence type="ECO:0000256" key="1">
    <source>
        <dbReference type="SAM" id="MobiDB-lite"/>
    </source>
</evidence>
<dbReference type="Proteomes" id="UP000594261">
    <property type="component" value="Chromosome 8"/>
</dbReference>
<dbReference type="InterPro" id="IPR045272">
    <property type="entry name" value="ANXUR1/2-like"/>
</dbReference>
<dbReference type="InterPro" id="IPR008271">
    <property type="entry name" value="Ser/Thr_kinase_AS"/>
</dbReference>
<dbReference type="InterPro" id="IPR011009">
    <property type="entry name" value="Kinase-like_dom_sf"/>
</dbReference>
<feature type="domain" description="Protein kinase" evidence="2">
    <location>
        <begin position="1"/>
        <end position="247"/>
    </location>
</feature>
<proteinExistence type="predicted"/>
<dbReference type="PANTHER" id="PTHR27003">
    <property type="entry name" value="OS07G0166700 PROTEIN"/>
    <property type="match status" value="1"/>
</dbReference>
<dbReference type="GO" id="GO:0004714">
    <property type="term" value="F:transmembrane receptor protein tyrosine kinase activity"/>
    <property type="evidence" value="ECO:0007669"/>
    <property type="project" value="InterPro"/>
</dbReference>
<dbReference type="SUPFAM" id="SSF56112">
    <property type="entry name" value="Protein kinase-like (PK-like)"/>
    <property type="match status" value="1"/>
</dbReference>
<dbReference type="AlphaFoldDB" id="A0A7N2MC31"/>
<dbReference type="OMA" id="CINEEQS"/>
<dbReference type="GO" id="GO:0005524">
    <property type="term" value="F:ATP binding"/>
    <property type="evidence" value="ECO:0007669"/>
    <property type="project" value="InterPro"/>
</dbReference>
<evidence type="ECO:0000259" key="2">
    <source>
        <dbReference type="PROSITE" id="PS50011"/>
    </source>
</evidence>
<evidence type="ECO:0000313" key="3">
    <source>
        <dbReference type="EnsemblPlants" id="QL08p036844:mrna"/>
    </source>
</evidence>
<dbReference type="InParanoid" id="A0A7N2MC31"/>
<evidence type="ECO:0000313" key="4">
    <source>
        <dbReference type="Proteomes" id="UP000594261"/>
    </source>
</evidence>
<dbReference type="Pfam" id="PF07714">
    <property type="entry name" value="PK_Tyr_Ser-Thr"/>
    <property type="match status" value="1"/>
</dbReference>
<accession>A0A7N2MC31</accession>
<reference evidence="3 4" key="1">
    <citation type="journal article" date="2016" name="G3 (Bethesda)">
        <title>First Draft Assembly and Annotation of the Genome of a California Endemic Oak Quercus lobata Nee (Fagaceae).</title>
        <authorList>
            <person name="Sork V.L."/>
            <person name="Fitz-Gibbon S.T."/>
            <person name="Puiu D."/>
            <person name="Crepeau M."/>
            <person name="Gugger P.F."/>
            <person name="Sherman R."/>
            <person name="Stevens K."/>
            <person name="Langley C.H."/>
            <person name="Pellegrini M."/>
            <person name="Salzberg S.L."/>
        </authorList>
    </citation>
    <scope>NUCLEOTIDE SEQUENCE [LARGE SCALE GENOMIC DNA]</scope>
    <source>
        <strain evidence="3 4">cv. SW786</strain>
    </source>
</reference>
<keyword evidence="4" id="KW-1185">Reference proteome</keyword>
<protein>
    <recommendedName>
        <fullName evidence="2">Protein kinase domain-containing protein</fullName>
    </recommendedName>
</protein>